<proteinExistence type="predicted"/>
<organism evidence="2 3">
    <name type="scientific">Penicillium salamii</name>
    <dbReference type="NCBI Taxonomy" id="1612424"/>
    <lineage>
        <taxon>Eukaryota</taxon>
        <taxon>Fungi</taxon>
        <taxon>Dikarya</taxon>
        <taxon>Ascomycota</taxon>
        <taxon>Pezizomycotina</taxon>
        <taxon>Eurotiomycetes</taxon>
        <taxon>Eurotiomycetidae</taxon>
        <taxon>Eurotiales</taxon>
        <taxon>Aspergillaceae</taxon>
        <taxon>Penicillium</taxon>
    </lineage>
</organism>
<dbReference type="OrthoDB" id="428342at2759"/>
<dbReference type="GO" id="GO:0030008">
    <property type="term" value="C:TRAPP complex"/>
    <property type="evidence" value="ECO:0007669"/>
    <property type="project" value="TreeGrafter"/>
</dbReference>
<feature type="region of interest" description="Disordered" evidence="1">
    <location>
        <begin position="60"/>
        <end position="102"/>
    </location>
</feature>
<protein>
    <recommendedName>
        <fullName evidence="4">Tetratricopeptide-like helical</fullName>
    </recommendedName>
</protein>
<evidence type="ECO:0000256" key="1">
    <source>
        <dbReference type="SAM" id="MobiDB-lite"/>
    </source>
</evidence>
<gene>
    <name evidence="2" type="ORF">PSALAMII_LOCUS10187</name>
</gene>
<reference evidence="2" key="1">
    <citation type="submission" date="2021-07" db="EMBL/GenBank/DDBJ databases">
        <authorList>
            <person name="Branca A.L. A."/>
        </authorList>
    </citation>
    <scope>NUCLEOTIDE SEQUENCE</scope>
</reference>
<sequence length="523" mass="57204">MADSLLHAATPDRGQVARSGCHRLGQNPIAYRISKCILFGSTSFSSSRIKHIAMDPLTAAHHRNASRSSRPRSSTRGPLDALDDPLSASTLPTSPTKDKSMASNTFTGASFHELDPLAPDDLPETLGKDLSFLLRHNVFHTLSHLDIPPPLRSEFLILNPGEPLSSSLAILEKLLSEGRFLVAAHFSASILTSSLISSTDIRLIFSLFYTRLACLELSGNTVFASQESKALEDLSSAFYYIDVGSARADNDNDLEHEHANEHEPRHIVPWPLRVLAVRLQSIGFGDSRRGIGGLYEIGIEVRREIMRKGISETERDVWKQRLADLGISSINALIEMGDFDAARRSLGNLRVPGPEAELTKLRKALLLLRVGDLDAASQVFGDANETKEAALLKPLISMSDGRYSDAVAEWRALGDDRTRTDGALVAQNLAVCLLYTGQLDEVFTTGVLVWPTQLILSLQARQLLEAQVSTNHSFGSLVFNLSTIYELCSDNAGYLKGQLAETIAKQPVTGQTNLDRPNSDLKL</sequence>
<dbReference type="EMBL" id="CAJVPA010000239">
    <property type="protein sequence ID" value="CAG8420771.1"/>
    <property type="molecule type" value="Genomic_DNA"/>
</dbReference>
<dbReference type="Proteomes" id="UP001152646">
    <property type="component" value="Unassembled WGS sequence"/>
</dbReference>
<comment type="caution">
    <text evidence="2">The sequence shown here is derived from an EMBL/GenBank/DDBJ whole genome shotgun (WGS) entry which is preliminary data.</text>
</comment>
<feature type="compositionally biased region" description="Low complexity" evidence="1">
    <location>
        <begin position="66"/>
        <end position="76"/>
    </location>
</feature>
<evidence type="ECO:0000313" key="3">
    <source>
        <dbReference type="Proteomes" id="UP001152646"/>
    </source>
</evidence>
<evidence type="ECO:0008006" key="4">
    <source>
        <dbReference type="Google" id="ProtNLM"/>
    </source>
</evidence>
<dbReference type="PANTHER" id="PTHR21581:SF6">
    <property type="entry name" value="TRAFFICKING PROTEIN PARTICLE COMPLEX SUBUNIT 12"/>
    <property type="match status" value="1"/>
</dbReference>
<dbReference type="GO" id="GO:0005794">
    <property type="term" value="C:Golgi apparatus"/>
    <property type="evidence" value="ECO:0007669"/>
    <property type="project" value="TreeGrafter"/>
</dbReference>
<accession>A0A9W4NU22</accession>
<name>A0A9W4NU22_9EURO</name>
<feature type="compositionally biased region" description="Polar residues" evidence="1">
    <location>
        <begin position="87"/>
        <end position="102"/>
    </location>
</feature>
<evidence type="ECO:0000313" key="2">
    <source>
        <dbReference type="EMBL" id="CAG8420771.1"/>
    </source>
</evidence>
<dbReference type="PANTHER" id="PTHR21581">
    <property type="entry name" value="D-ALANYL-D-ALANINE CARBOXYPEPTIDASE"/>
    <property type="match status" value="1"/>
</dbReference>
<dbReference type="AlphaFoldDB" id="A0A9W4NU22"/>